<protein>
    <submittedName>
        <fullName evidence="1">Uncharacterized protein</fullName>
    </submittedName>
</protein>
<proteinExistence type="predicted"/>
<accession>A0AAE0ZBZ7</accession>
<gene>
    <name evidence="1" type="ORF">RRG08_042377</name>
</gene>
<dbReference type="Proteomes" id="UP001283361">
    <property type="component" value="Unassembled WGS sequence"/>
</dbReference>
<evidence type="ECO:0000313" key="1">
    <source>
        <dbReference type="EMBL" id="KAK3766597.1"/>
    </source>
</evidence>
<comment type="caution">
    <text evidence="1">The sequence shown here is derived from an EMBL/GenBank/DDBJ whole genome shotgun (WGS) entry which is preliminary data.</text>
</comment>
<dbReference type="AlphaFoldDB" id="A0AAE0ZBZ7"/>
<dbReference type="EMBL" id="JAWDGP010004208">
    <property type="protein sequence ID" value="KAK3766597.1"/>
    <property type="molecule type" value="Genomic_DNA"/>
</dbReference>
<name>A0AAE0ZBZ7_9GAST</name>
<keyword evidence="2" id="KW-1185">Reference proteome</keyword>
<evidence type="ECO:0000313" key="2">
    <source>
        <dbReference type="Proteomes" id="UP001283361"/>
    </source>
</evidence>
<sequence length="77" mass="8205">MSVMAPKRIVTIIRSACTSTTHTHTKEHLNTHGKSRVENTGTKARCLTVASADGAARCSPRCSDDSKTGVGKLKLSH</sequence>
<reference evidence="1" key="1">
    <citation type="journal article" date="2023" name="G3 (Bethesda)">
        <title>A reference genome for the long-term kleptoplast-retaining sea slug Elysia crispata morphotype clarki.</title>
        <authorList>
            <person name="Eastman K.E."/>
            <person name="Pendleton A.L."/>
            <person name="Shaikh M.A."/>
            <person name="Suttiyut T."/>
            <person name="Ogas R."/>
            <person name="Tomko P."/>
            <person name="Gavelis G."/>
            <person name="Widhalm J.R."/>
            <person name="Wisecaver J.H."/>
        </authorList>
    </citation>
    <scope>NUCLEOTIDE SEQUENCE</scope>
    <source>
        <strain evidence="1">ECLA1</strain>
    </source>
</reference>
<organism evidence="1 2">
    <name type="scientific">Elysia crispata</name>
    <name type="common">lettuce slug</name>
    <dbReference type="NCBI Taxonomy" id="231223"/>
    <lineage>
        <taxon>Eukaryota</taxon>
        <taxon>Metazoa</taxon>
        <taxon>Spiralia</taxon>
        <taxon>Lophotrochozoa</taxon>
        <taxon>Mollusca</taxon>
        <taxon>Gastropoda</taxon>
        <taxon>Heterobranchia</taxon>
        <taxon>Euthyneura</taxon>
        <taxon>Panpulmonata</taxon>
        <taxon>Sacoglossa</taxon>
        <taxon>Placobranchoidea</taxon>
        <taxon>Plakobranchidae</taxon>
        <taxon>Elysia</taxon>
    </lineage>
</organism>